<keyword evidence="1" id="KW-1133">Transmembrane helix</keyword>
<keyword evidence="1" id="KW-0472">Membrane</keyword>
<dbReference type="EMBL" id="JAAQYK010000008">
    <property type="protein sequence ID" value="NNA46785.1"/>
    <property type="molecule type" value="Genomic_DNA"/>
</dbReference>
<dbReference type="RefSeq" id="WP_146135763.1">
    <property type="nucleotide sequence ID" value="NZ_BSCR01000030.1"/>
</dbReference>
<dbReference type="Proteomes" id="UP000535954">
    <property type="component" value="Unassembled WGS sequence"/>
</dbReference>
<reference evidence="4 5" key="1">
    <citation type="journal article" date="2020" name="Front. Microbiol.">
        <title>Genetic Organization of the aprX-lipA2 Operon Affects the Proteolytic Potential of Pseudomonas Species in Milk.</title>
        <authorList>
            <person name="Maier C."/>
            <person name="Huptas C."/>
            <person name="von Neubeck M."/>
            <person name="Scherer S."/>
            <person name="Wenning M."/>
            <person name="Lucking G."/>
        </authorList>
    </citation>
    <scope>NUCLEOTIDE SEQUENCE [LARGE SCALE GENOMIC DNA]</scope>
    <source>
        <strain evidence="2 5">WS 4997</strain>
        <strain evidence="3 4">WS 5405</strain>
    </source>
</reference>
<evidence type="ECO:0000313" key="2">
    <source>
        <dbReference type="EMBL" id="NNA46785.1"/>
    </source>
</evidence>
<accession>A0A7Y1LIM8</accession>
<gene>
    <name evidence="3" type="ORF">HBO13_29720</name>
    <name evidence="2" type="ORF">HBO18_21955</name>
</gene>
<keyword evidence="1" id="KW-0812">Transmembrane</keyword>
<proteinExistence type="predicted"/>
<feature type="transmembrane region" description="Helical" evidence="1">
    <location>
        <begin position="21"/>
        <end position="44"/>
    </location>
</feature>
<dbReference type="AlphaFoldDB" id="A0A7Y1LIM8"/>
<evidence type="ECO:0000256" key="1">
    <source>
        <dbReference type="SAM" id="Phobius"/>
    </source>
</evidence>
<evidence type="ECO:0000313" key="3">
    <source>
        <dbReference type="EMBL" id="NNA76817.1"/>
    </source>
</evidence>
<organism evidence="2 5">
    <name type="scientific">Pseudomonas lactis</name>
    <dbReference type="NCBI Taxonomy" id="1615674"/>
    <lineage>
        <taxon>Bacteria</taxon>
        <taxon>Pseudomonadati</taxon>
        <taxon>Pseudomonadota</taxon>
        <taxon>Gammaproteobacteria</taxon>
        <taxon>Pseudomonadales</taxon>
        <taxon>Pseudomonadaceae</taxon>
        <taxon>Pseudomonas</taxon>
    </lineage>
</organism>
<comment type="caution">
    <text evidence="2">The sequence shown here is derived from an EMBL/GenBank/DDBJ whole genome shotgun (WGS) entry which is preliminary data.</text>
</comment>
<evidence type="ECO:0000313" key="4">
    <source>
        <dbReference type="Proteomes" id="UP000535954"/>
    </source>
</evidence>
<sequence length="98" mass="11129">MTLGEKGRKWEGKVIKPRSRWQAFLLLLIYLFLLFLLVGVIAKLMGALVNYSKIGVWDFSWAEIVDMLPGVFAYAIPTGVGVWIQSWLKNRKESGQGN</sequence>
<feature type="transmembrane region" description="Helical" evidence="1">
    <location>
        <begin position="64"/>
        <end position="84"/>
    </location>
</feature>
<dbReference type="EMBL" id="JAAQYH010000021">
    <property type="protein sequence ID" value="NNA76817.1"/>
    <property type="molecule type" value="Genomic_DNA"/>
</dbReference>
<protein>
    <submittedName>
        <fullName evidence="2">Uncharacterized protein</fullName>
    </submittedName>
</protein>
<dbReference type="Proteomes" id="UP000583279">
    <property type="component" value="Unassembled WGS sequence"/>
</dbReference>
<evidence type="ECO:0000313" key="5">
    <source>
        <dbReference type="Proteomes" id="UP000583279"/>
    </source>
</evidence>
<name>A0A7Y1LIM8_9PSED</name>